<keyword evidence="1" id="KW-0812">Transmembrane</keyword>
<feature type="transmembrane region" description="Helical" evidence="1">
    <location>
        <begin position="379"/>
        <end position="401"/>
    </location>
</feature>
<dbReference type="AlphaFoldDB" id="A0AAD8XUZ6"/>
<dbReference type="EMBL" id="JATAAI010000042">
    <property type="protein sequence ID" value="KAK1734002.1"/>
    <property type="molecule type" value="Genomic_DNA"/>
</dbReference>
<comment type="caution">
    <text evidence="2">The sequence shown here is derived from an EMBL/GenBank/DDBJ whole genome shotgun (WGS) entry which is preliminary data.</text>
</comment>
<evidence type="ECO:0000313" key="3">
    <source>
        <dbReference type="Proteomes" id="UP001224775"/>
    </source>
</evidence>
<dbReference type="Proteomes" id="UP001224775">
    <property type="component" value="Unassembled WGS sequence"/>
</dbReference>
<keyword evidence="1" id="KW-1133">Transmembrane helix</keyword>
<feature type="transmembrane region" description="Helical" evidence="1">
    <location>
        <begin position="27"/>
        <end position="46"/>
    </location>
</feature>
<feature type="transmembrane region" description="Helical" evidence="1">
    <location>
        <begin position="122"/>
        <end position="138"/>
    </location>
</feature>
<feature type="transmembrane region" description="Helical" evidence="1">
    <location>
        <begin position="189"/>
        <end position="213"/>
    </location>
</feature>
<sequence>MTDAEIKKEELADAHDVELTPFTIFRYTYSVILLIFSIVLVVSLMFTGNTKLAADASPWAALFVCVAAVVWLSMIEGQQASLVGLPPVDPELYKETHPVTYLNAATAFLGDNLDRYLMGRQFMVLLVVFIINLCGAPSSGDADVLGMPGWLKTIFLDVGLGMIIFTCQLGQLTTQVNASHCMLDFINNYFALFTLYTAMCIEFSGVMHSSYLIQNVLSFASGKPIHSNEEPKRGFTLLFFWGRVLMSLAILGFSLAVVISALFQGRTMMAVKYPSVSNGASVFLFFFLMCIVGMLEGMQIAFFAVAKLPASERGTTFFGRKTCDLLFKGNGQNLPGFMIGRQLTVVASFFIVASITSMNIQPGNEDGNIFGVSDGAQAFLNLGFHAAVITTILASITWQLAASAFPIAFLNNPVTYVLLVFALFLEWTGLCAGAWVLARVMKKALKYEYDEVYVGTPEERAANNHADKDFADDTGKMYGGGFRGHAVGSHDALDGPIASKDEVEEEAV</sequence>
<accession>A0AAD8XUZ6</accession>
<evidence type="ECO:0000313" key="2">
    <source>
        <dbReference type="EMBL" id="KAK1734002.1"/>
    </source>
</evidence>
<protein>
    <submittedName>
        <fullName evidence="2">Silicon transporter</fullName>
    </submittedName>
</protein>
<feature type="transmembrane region" description="Helical" evidence="1">
    <location>
        <begin position="283"/>
        <end position="306"/>
    </location>
</feature>
<reference evidence="2" key="1">
    <citation type="submission" date="2023-06" db="EMBL/GenBank/DDBJ databases">
        <title>Survivors Of The Sea: Transcriptome response of Skeletonema marinoi to long-term dormancy.</title>
        <authorList>
            <person name="Pinder M.I.M."/>
            <person name="Kourtchenko O."/>
            <person name="Robertson E.K."/>
            <person name="Larsson T."/>
            <person name="Maumus F."/>
            <person name="Osuna-Cruz C.M."/>
            <person name="Vancaester E."/>
            <person name="Stenow R."/>
            <person name="Vandepoele K."/>
            <person name="Ploug H."/>
            <person name="Bruchert V."/>
            <person name="Godhe A."/>
            <person name="Topel M."/>
        </authorList>
    </citation>
    <scope>NUCLEOTIDE SEQUENCE</scope>
    <source>
        <strain evidence="2">R05AC</strain>
    </source>
</reference>
<evidence type="ECO:0000256" key="1">
    <source>
        <dbReference type="SAM" id="Phobius"/>
    </source>
</evidence>
<dbReference type="Pfam" id="PF03842">
    <property type="entry name" value="Silic_transp"/>
    <property type="match status" value="1"/>
</dbReference>
<keyword evidence="1" id="KW-0472">Membrane</keyword>
<feature type="transmembrane region" description="Helical" evidence="1">
    <location>
        <begin position="58"/>
        <end position="75"/>
    </location>
</feature>
<name>A0AAD8XUZ6_9STRA</name>
<feature type="transmembrane region" description="Helical" evidence="1">
    <location>
        <begin position="240"/>
        <end position="263"/>
    </location>
</feature>
<dbReference type="GO" id="GO:0015708">
    <property type="term" value="P:silicic acid import across plasma membrane"/>
    <property type="evidence" value="ECO:0007669"/>
    <property type="project" value="InterPro"/>
</dbReference>
<feature type="transmembrane region" description="Helical" evidence="1">
    <location>
        <begin position="413"/>
        <end position="438"/>
    </location>
</feature>
<feature type="transmembrane region" description="Helical" evidence="1">
    <location>
        <begin position="150"/>
        <end position="169"/>
    </location>
</feature>
<feature type="transmembrane region" description="Helical" evidence="1">
    <location>
        <begin position="339"/>
        <end position="358"/>
    </location>
</feature>
<keyword evidence="3" id="KW-1185">Reference proteome</keyword>
<proteinExistence type="predicted"/>
<gene>
    <name evidence="2" type="ORF">QTG54_015260</name>
</gene>
<dbReference type="InterPro" id="IPR004693">
    <property type="entry name" value="Silicon_transpt"/>
</dbReference>
<organism evidence="2 3">
    <name type="scientific">Skeletonema marinoi</name>
    <dbReference type="NCBI Taxonomy" id="267567"/>
    <lineage>
        <taxon>Eukaryota</taxon>
        <taxon>Sar</taxon>
        <taxon>Stramenopiles</taxon>
        <taxon>Ochrophyta</taxon>
        <taxon>Bacillariophyta</taxon>
        <taxon>Coscinodiscophyceae</taxon>
        <taxon>Thalassiosirophycidae</taxon>
        <taxon>Thalassiosirales</taxon>
        <taxon>Skeletonemataceae</taxon>
        <taxon>Skeletonema</taxon>
        <taxon>Skeletonema marinoi-dohrnii complex</taxon>
    </lineage>
</organism>